<protein>
    <submittedName>
        <fullName evidence="1">AraC family transcriptional regulator</fullName>
    </submittedName>
</protein>
<dbReference type="PANTHER" id="PTHR46796:SF13">
    <property type="entry name" value="HTH-TYPE TRANSCRIPTIONAL ACTIVATOR RHAS"/>
    <property type="match status" value="1"/>
</dbReference>
<dbReference type="OrthoDB" id="241790at2"/>
<dbReference type="InterPro" id="IPR032783">
    <property type="entry name" value="AraC_lig"/>
</dbReference>
<dbReference type="Pfam" id="PF12852">
    <property type="entry name" value="Cupin_6"/>
    <property type="match status" value="1"/>
</dbReference>
<dbReference type="PROSITE" id="PS01124">
    <property type="entry name" value="HTH_ARAC_FAMILY_2"/>
    <property type="match status" value="1"/>
</dbReference>
<comment type="caution">
    <text evidence="1">The sequence shown here is derived from an EMBL/GenBank/DDBJ whole genome shotgun (WGS) entry which is preliminary data.</text>
</comment>
<dbReference type="PROSITE" id="PS00041">
    <property type="entry name" value="HTH_ARAC_FAMILY_1"/>
    <property type="match status" value="1"/>
</dbReference>
<dbReference type="PANTHER" id="PTHR46796">
    <property type="entry name" value="HTH-TYPE TRANSCRIPTIONAL ACTIVATOR RHAS-RELATED"/>
    <property type="match status" value="1"/>
</dbReference>
<dbReference type="InterPro" id="IPR050204">
    <property type="entry name" value="AraC_XylS_family_regulators"/>
</dbReference>
<keyword evidence="2" id="KW-1185">Reference proteome</keyword>
<dbReference type="Pfam" id="PF12833">
    <property type="entry name" value="HTH_18"/>
    <property type="match status" value="1"/>
</dbReference>
<proteinExistence type="predicted"/>
<dbReference type="RefSeq" id="WP_112281974.1">
    <property type="nucleotide sequence ID" value="NZ_MASW01000002.1"/>
</dbReference>
<name>A0A2V4BEA8_9PSEU</name>
<dbReference type="AlphaFoldDB" id="A0A2V4BEA8"/>
<gene>
    <name evidence="1" type="ORF">BAY60_16560</name>
</gene>
<dbReference type="SUPFAM" id="SSF46689">
    <property type="entry name" value="Homeodomain-like"/>
    <property type="match status" value="2"/>
</dbReference>
<dbReference type="GO" id="GO:0003700">
    <property type="term" value="F:DNA-binding transcription factor activity"/>
    <property type="evidence" value="ECO:0007669"/>
    <property type="project" value="InterPro"/>
</dbReference>
<evidence type="ECO:0000313" key="2">
    <source>
        <dbReference type="Proteomes" id="UP000249915"/>
    </source>
</evidence>
<sequence>MDALGSLLDGPRPRGAFLLKALLDPPWSLHVRDRAPLALLAMAAGEGWLVPAGGAPERLCPGDVAVVRGPAPYVLADDPATPPTAVIHPGQRATTPDGEELCERLALGARTWGTGGSTTVLVAVHETPGELSSRLLGALPATLVIRSRTWESPLVPLLAAELGRDEPGQDVVLDRLLDLLLVAALREWFAREDADAPAWYRAHTDPVAGQALRLLHDDPAHPWTVATLAAKTGVSRAALARRFTALVGESPMAYLTGLRLALAADLLRGSDSTVDAVARKVGYGSPFALSTAFKRVRGLSPQEYRERTVHPATVAGAAPG</sequence>
<dbReference type="InterPro" id="IPR018062">
    <property type="entry name" value="HTH_AraC-typ_CS"/>
</dbReference>
<dbReference type="InterPro" id="IPR018060">
    <property type="entry name" value="HTH_AraC"/>
</dbReference>
<dbReference type="SMART" id="SM00342">
    <property type="entry name" value="HTH_ARAC"/>
    <property type="match status" value="1"/>
</dbReference>
<organism evidence="1 2">
    <name type="scientific">Prauserella muralis</name>
    <dbReference type="NCBI Taxonomy" id="588067"/>
    <lineage>
        <taxon>Bacteria</taxon>
        <taxon>Bacillati</taxon>
        <taxon>Actinomycetota</taxon>
        <taxon>Actinomycetes</taxon>
        <taxon>Pseudonocardiales</taxon>
        <taxon>Pseudonocardiaceae</taxon>
        <taxon>Prauserella</taxon>
    </lineage>
</organism>
<reference evidence="1 2" key="1">
    <citation type="submission" date="2016-07" db="EMBL/GenBank/DDBJ databases">
        <title>Draft genome sequence of Prauserella muralis DSM 45305, isolated from a mould-covered wall in an indoor environment.</title>
        <authorList>
            <person name="Ruckert C."/>
            <person name="Albersmeier A."/>
            <person name="Jiang C.-L."/>
            <person name="Jiang Y."/>
            <person name="Kalinowski J."/>
            <person name="Schneider O."/>
            <person name="Winkler A."/>
            <person name="Zotchev S.B."/>
        </authorList>
    </citation>
    <scope>NUCLEOTIDE SEQUENCE [LARGE SCALE GENOMIC DNA]</scope>
    <source>
        <strain evidence="1 2">DSM 45305</strain>
    </source>
</reference>
<dbReference type="EMBL" id="MASW01000002">
    <property type="protein sequence ID" value="PXY27959.1"/>
    <property type="molecule type" value="Genomic_DNA"/>
</dbReference>
<dbReference type="GO" id="GO:0043565">
    <property type="term" value="F:sequence-specific DNA binding"/>
    <property type="evidence" value="ECO:0007669"/>
    <property type="project" value="InterPro"/>
</dbReference>
<evidence type="ECO:0000313" key="1">
    <source>
        <dbReference type="EMBL" id="PXY27959.1"/>
    </source>
</evidence>
<dbReference type="Gene3D" id="1.10.10.60">
    <property type="entry name" value="Homeodomain-like"/>
    <property type="match status" value="2"/>
</dbReference>
<dbReference type="InterPro" id="IPR009057">
    <property type="entry name" value="Homeodomain-like_sf"/>
</dbReference>
<dbReference type="Proteomes" id="UP000249915">
    <property type="component" value="Unassembled WGS sequence"/>
</dbReference>
<accession>A0A2V4BEA8</accession>